<dbReference type="FunCoup" id="A0A409Y5K5">
    <property type="interactions" value="170"/>
</dbReference>
<dbReference type="InterPro" id="IPR012921">
    <property type="entry name" value="SPOC_C"/>
</dbReference>
<evidence type="ECO:0000256" key="7">
    <source>
        <dbReference type="SAM" id="MobiDB-lite"/>
    </source>
</evidence>
<evidence type="ECO:0000256" key="3">
    <source>
        <dbReference type="ARBA" id="ARBA00021616"/>
    </source>
</evidence>
<dbReference type="AlphaFoldDB" id="A0A409Y5K5"/>
<evidence type="ECO:0000256" key="1">
    <source>
        <dbReference type="ARBA" id="ARBA00002311"/>
    </source>
</evidence>
<dbReference type="InterPro" id="IPR013083">
    <property type="entry name" value="Znf_RING/FYVE/PHD"/>
</dbReference>
<dbReference type="GO" id="GO:0000977">
    <property type="term" value="F:RNA polymerase II transcription regulatory region sequence-specific DNA binding"/>
    <property type="evidence" value="ECO:0007669"/>
    <property type="project" value="TreeGrafter"/>
</dbReference>
<dbReference type="OrthoDB" id="436852at2759"/>
<dbReference type="GO" id="GO:0005634">
    <property type="term" value="C:nucleus"/>
    <property type="evidence" value="ECO:0007669"/>
    <property type="project" value="TreeGrafter"/>
</dbReference>
<keyword evidence="5" id="KW-0863">Zinc-finger</keyword>
<dbReference type="InterPro" id="IPR036575">
    <property type="entry name" value="TFIIS_cen_dom_sf"/>
</dbReference>
<dbReference type="GO" id="GO:0001139">
    <property type="term" value="F:RNA polymerase II complex recruiting activity"/>
    <property type="evidence" value="ECO:0007669"/>
    <property type="project" value="TreeGrafter"/>
</dbReference>
<feature type="compositionally biased region" description="Gly residues" evidence="7">
    <location>
        <begin position="1140"/>
        <end position="1159"/>
    </location>
</feature>
<feature type="compositionally biased region" description="Polar residues" evidence="7">
    <location>
        <begin position="517"/>
        <end position="527"/>
    </location>
</feature>
<feature type="compositionally biased region" description="Pro residues" evidence="7">
    <location>
        <begin position="1095"/>
        <end position="1106"/>
    </location>
</feature>
<sequence>MSTRSRAKSGAATAKSVSTNGTHAKSKPRRQASKVTDDMDVDSDDGKENVNVKTFSKSANGVNGKKTKVKKENGNEYLPPVNCICSKGNDGSPMTWCAECHIWYHFTCVDISESEADEISVYICPTCTASTGRRSAMVWEGDQAVEECTDDEATIVTRRKTVLKTRQKYSEPSPEPQALPEESEESAGSEDEYTEDKEETIGRNRASRRIHQRRQSTVSDTDSADEGRRRRLSRAKIPGSPAPNVPNHGTLKRKATLTGVSHPSPAHKRKRSESTYDKDPLDDPARKYCLGKLEEMFRDIFLRYPHVRMPVSPADEANAMIEEEGASGMGTKIVEKKLEELTEEERDALIKEAHDFAHELERCVFEIYSEPDRNGQPHAGGKYKERFRMLQFNLSKVDRVVIHQRITSGTISPKEISMMSSTDLADEETKQSIKQAEKEALEHSILLKSSAPRAKITHKGLQDIEDVNMESASARELERLKEREQEEEERRERERMARLRTVQRQRTASVSVPPESPTVQQTPSSEQEWGAPPPVPSHAMSPSPAKGDEAQGIASRPPLFLHTSSDFNLTAEPELNLADLINMDEEQNPMAGPFEQQQVSGAKSELSPAATPLATDISLPSPTMATPTGISPFAARQDKPRVGSFDLSSIWNAPKEEPATVPGAAAKTAEEPTPTPMEGTATEGSDKDDAMELESVEANDQDFDMFLEDQPEPPSDLIVTPIPVKDVESQPQVWSGKITMPLDSSVPQETILVARQIAGRTIPPDSPLWRTLFPTDTLRIEGRVPVENSIKYLLQMRMNATKELYAAAFVPAATENADDFKTFCNFLISKKRHGLVFPWGSRPKDYHPGRELYMIPLPQTDPLPEFVELLDDLKLPKIRSRDYMLGVWILNKGKLAPLPGTPVQSAPSHPLPQPAIPPVVQPPKPVPTPPVAQTPPMNLAMFNAPPPSVPQIPQIPPTNVMPAQPQPPVLPNIAPAALAAEVASLTPEQLQEVLRTLAATTSIPLPPMPNQVPQVSQPQPPVPPPFPQNRPPFPPHAATPPVPSHSSMPPNPQAWLPAPPPPPPGAPGGYPINYPPPNVPFQQPPPSRPISQTHAPPPPMHAPQPPYDRHDYDRDFRPGPHYSQGNRGPQGDRGRRGGGGHRGGGGGNRGRGRGGGGDGYGRDRDFDGRRNSDSGWPRRARNDSHGGPGW</sequence>
<keyword evidence="4" id="KW-0479">Metal-binding</keyword>
<dbReference type="GO" id="GO:0031564">
    <property type="term" value="P:transcription antitermination"/>
    <property type="evidence" value="ECO:0007669"/>
    <property type="project" value="TreeGrafter"/>
</dbReference>
<dbReference type="Gene3D" id="1.10.472.30">
    <property type="entry name" value="Transcription elongation factor S-II, central domain"/>
    <property type="match status" value="1"/>
</dbReference>
<feature type="compositionally biased region" description="Pro residues" evidence="7">
    <location>
        <begin position="1018"/>
        <end position="1066"/>
    </location>
</feature>
<dbReference type="GO" id="GO:0008270">
    <property type="term" value="F:zinc ion binding"/>
    <property type="evidence" value="ECO:0007669"/>
    <property type="project" value="UniProtKB-KW"/>
</dbReference>
<dbReference type="PROSITE" id="PS51321">
    <property type="entry name" value="TFIIS_CENTRAL"/>
    <property type="match status" value="1"/>
</dbReference>
<organism evidence="9 10">
    <name type="scientific">Gymnopilus dilepis</name>
    <dbReference type="NCBI Taxonomy" id="231916"/>
    <lineage>
        <taxon>Eukaryota</taxon>
        <taxon>Fungi</taxon>
        <taxon>Dikarya</taxon>
        <taxon>Basidiomycota</taxon>
        <taxon>Agaricomycotina</taxon>
        <taxon>Agaricomycetes</taxon>
        <taxon>Agaricomycetidae</taxon>
        <taxon>Agaricales</taxon>
        <taxon>Agaricineae</taxon>
        <taxon>Hymenogastraceae</taxon>
        <taxon>Gymnopilus</taxon>
    </lineage>
</organism>
<keyword evidence="6" id="KW-0862">Zinc</keyword>
<accession>A0A409Y5K5</accession>
<feature type="compositionally biased region" description="Polar residues" evidence="7">
    <location>
        <begin position="618"/>
        <end position="629"/>
    </location>
</feature>
<comment type="caution">
    <text evidence="9">The sequence shown here is derived from an EMBL/GenBank/DDBJ whole genome shotgun (WGS) entry which is preliminary data.</text>
</comment>
<evidence type="ECO:0000256" key="2">
    <source>
        <dbReference type="ARBA" id="ARBA00011050"/>
    </source>
</evidence>
<feature type="region of interest" description="Disordered" evidence="7">
    <location>
        <begin position="1"/>
        <end position="51"/>
    </location>
</feature>
<feature type="region of interest" description="Disordered" evidence="7">
    <location>
        <begin position="1002"/>
        <end position="1190"/>
    </location>
</feature>
<dbReference type="InParanoid" id="A0A409Y5K5"/>
<feature type="compositionally biased region" description="Basic and acidic residues" evidence="7">
    <location>
        <begin position="1107"/>
        <end position="1118"/>
    </location>
</feature>
<dbReference type="InterPro" id="IPR011011">
    <property type="entry name" value="Znf_FYVE_PHD"/>
</dbReference>
<gene>
    <name evidence="9" type="ORF">CVT26_003412</name>
</gene>
<feature type="compositionally biased region" description="Basic residues" evidence="7">
    <location>
        <begin position="205"/>
        <end position="214"/>
    </location>
</feature>
<dbReference type="SUPFAM" id="SSF57903">
    <property type="entry name" value="FYVE/PHD zinc finger"/>
    <property type="match status" value="1"/>
</dbReference>
<keyword evidence="10" id="KW-1185">Reference proteome</keyword>
<evidence type="ECO:0000313" key="10">
    <source>
        <dbReference type="Proteomes" id="UP000284706"/>
    </source>
</evidence>
<dbReference type="Gene3D" id="3.30.40.10">
    <property type="entry name" value="Zinc/RING finger domain, C3HC4 (zinc finger)"/>
    <property type="match status" value="1"/>
</dbReference>
<dbReference type="SUPFAM" id="SSF46942">
    <property type="entry name" value="Elongation factor TFIIS domain 2"/>
    <property type="match status" value="1"/>
</dbReference>
<dbReference type="GO" id="GO:0006362">
    <property type="term" value="P:transcription elongation by RNA polymerase I"/>
    <property type="evidence" value="ECO:0007669"/>
    <property type="project" value="TreeGrafter"/>
</dbReference>
<evidence type="ECO:0000313" key="9">
    <source>
        <dbReference type="EMBL" id="PPQ98241.1"/>
    </source>
</evidence>
<reference evidence="9 10" key="1">
    <citation type="journal article" date="2018" name="Evol. Lett.">
        <title>Horizontal gene cluster transfer increased hallucinogenic mushroom diversity.</title>
        <authorList>
            <person name="Reynolds H.T."/>
            <person name="Vijayakumar V."/>
            <person name="Gluck-Thaler E."/>
            <person name="Korotkin H.B."/>
            <person name="Matheny P.B."/>
            <person name="Slot J.C."/>
        </authorList>
    </citation>
    <scope>NUCLEOTIDE SEQUENCE [LARGE SCALE GENOMIC DNA]</scope>
    <source>
        <strain evidence="9 10">SRW20</strain>
    </source>
</reference>
<dbReference type="GO" id="GO:0006368">
    <property type="term" value="P:transcription elongation by RNA polymerase II"/>
    <property type="evidence" value="ECO:0007669"/>
    <property type="project" value="TreeGrafter"/>
</dbReference>
<dbReference type="Proteomes" id="UP000284706">
    <property type="component" value="Unassembled WGS sequence"/>
</dbReference>
<feature type="region of interest" description="Disordered" evidence="7">
    <location>
        <begin position="475"/>
        <end position="552"/>
    </location>
</feature>
<feature type="compositionally biased region" description="Basic and acidic residues" evidence="7">
    <location>
        <begin position="1160"/>
        <end position="1172"/>
    </location>
</feature>
<dbReference type="Pfam" id="PF07500">
    <property type="entry name" value="TFIIS_M"/>
    <property type="match status" value="1"/>
</dbReference>
<feature type="compositionally biased region" description="Basic and acidic residues" evidence="7">
    <location>
        <begin position="272"/>
        <end position="282"/>
    </location>
</feature>
<dbReference type="Pfam" id="PF07744">
    <property type="entry name" value="SPOC"/>
    <property type="match status" value="1"/>
</dbReference>
<dbReference type="PANTHER" id="PTHR11477">
    <property type="entry name" value="TRANSCRIPTION FACTOR S-II ZINC FINGER DOMAIN-CONTAINING PROTEIN"/>
    <property type="match status" value="1"/>
</dbReference>
<feature type="region of interest" description="Disordered" evidence="7">
    <location>
        <begin position="165"/>
        <end position="282"/>
    </location>
</feature>
<feature type="domain" description="TFIIS central" evidence="8">
    <location>
        <begin position="333"/>
        <end position="452"/>
    </location>
</feature>
<dbReference type="GO" id="GO:0031440">
    <property type="term" value="P:regulation of mRNA 3'-end processing"/>
    <property type="evidence" value="ECO:0007669"/>
    <property type="project" value="TreeGrafter"/>
</dbReference>
<dbReference type="InterPro" id="IPR019787">
    <property type="entry name" value="Znf_PHD-finger"/>
</dbReference>
<feature type="region of interest" description="Disordered" evidence="7">
    <location>
        <begin position="613"/>
        <end position="637"/>
    </location>
</feature>
<comment type="similarity">
    <text evidence="2">Belongs to the BYE1 family.</text>
</comment>
<dbReference type="SMART" id="SM00249">
    <property type="entry name" value="PHD"/>
    <property type="match status" value="1"/>
</dbReference>
<evidence type="ECO:0000256" key="6">
    <source>
        <dbReference type="ARBA" id="ARBA00022833"/>
    </source>
</evidence>
<protein>
    <recommendedName>
        <fullName evidence="3">Transcription factor BYE1</fullName>
    </recommendedName>
</protein>
<feature type="compositionally biased region" description="Pro residues" evidence="7">
    <location>
        <begin position="1073"/>
        <end position="1088"/>
    </location>
</feature>
<dbReference type="PANTHER" id="PTHR11477:SF11">
    <property type="entry name" value="TRANSCRIPTION FACTOR BYE1"/>
    <property type="match status" value="1"/>
</dbReference>
<evidence type="ECO:0000259" key="8">
    <source>
        <dbReference type="PROSITE" id="PS51321"/>
    </source>
</evidence>
<dbReference type="Pfam" id="PF00628">
    <property type="entry name" value="PHD"/>
    <property type="match status" value="1"/>
</dbReference>
<comment type="function">
    <text evidence="1">Negative regulator of transcription elongation.</text>
</comment>
<feature type="compositionally biased region" description="Acidic residues" evidence="7">
    <location>
        <begin position="181"/>
        <end position="198"/>
    </location>
</feature>
<dbReference type="InterPro" id="IPR001965">
    <property type="entry name" value="Znf_PHD"/>
</dbReference>
<dbReference type="CDD" id="cd21538">
    <property type="entry name" value="SPOC_TFIIS"/>
    <property type="match status" value="1"/>
</dbReference>
<feature type="region of interest" description="Disordered" evidence="7">
    <location>
        <begin position="653"/>
        <end position="687"/>
    </location>
</feature>
<proteinExistence type="inferred from homology"/>
<feature type="compositionally biased region" description="Basic and acidic residues" evidence="7">
    <location>
        <begin position="475"/>
        <end position="497"/>
    </location>
</feature>
<dbReference type="InterPro" id="IPR003618">
    <property type="entry name" value="TFIIS_cen_dom"/>
</dbReference>
<evidence type="ECO:0000256" key="4">
    <source>
        <dbReference type="ARBA" id="ARBA00022723"/>
    </source>
</evidence>
<dbReference type="EMBL" id="NHYE01001135">
    <property type="protein sequence ID" value="PPQ98241.1"/>
    <property type="molecule type" value="Genomic_DNA"/>
</dbReference>
<name>A0A409Y5K5_9AGAR</name>
<evidence type="ECO:0000256" key="5">
    <source>
        <dbReference type="ARBA" id="ARBA00022771"/>
    </source>
</evidence>
<dbReference type="STRING" id="231916.A0A409Y5K5"/>